<reference evidence="3 4" key="3">
    <citation type="submission" date="2020-08" db="EMBL/GenBank/DDBJ databases">
        <title>Genomic Encyclopedia of Type Strains, Phase IV (KMG-IV): sequencing the most valuable type-strain genomes for metagenomic binning, comparative biology and taxonomic classification.</title>
        <authorList>
            <person name="Goeker M."/>
        </authorList>
    </citation>
    <scope>NUCLEOTIDE SEQUENCE [LARGE SCALE GENOMIC DNA]</scope>
    <source>
        <strain evidence="3 4">DSM 27521</strain>
    </source>
</reference>
<dbReference type="AlphaFoldDB" id="A0A7W8KFJ9"/>
<reference evidence="5" key="2">
    <citation type="journal article" date="2019" name="Int. J. Syst. Evol. Microbiol.">
        <title>The Global Catalogue of Microorganisms (GCM) 10K type strain sequencing project: providing services to taxonomists for standard genome sequencing and annotation.</title>
        <authorList>
            <consortium name="The Broad Institute Genomics Platform"/>
            <consortium name="The Broad Institute Genome Sequencing Center for Infectious Disease"/>
            <person name="Wu L."/>
            <person name="Ma J."/>
        </authorList>
    </citation>
    <scope>NUCLEOTIDE SEQUENCE [LARGE SCALE GENOMIC DNA]</scope>
    <source>
        <strain evidence="5">CGMCC 1.18437</strain>
    </source>
</reference>
<evidence type="ECO:0000313" key="5">
    <source>
        <dbReference type="Proteomes" id="UP000619376"/>
    </source>
</evidence>
<evidence type="ECO:0000313" key="3">
    <source>
        <dbReference type="EMBL" id="MBB5376995.1"/>
    </source>
</evidence>
<dbReference type="PANTHER" id="PTHR38011:SF11">
    <property type="entry name" value="2,5-DIAMINO-6-RIBOSYLAMINO-4(3H)-PYRIMIDINONE 5'-PHOSPHATE REDUCTASE"/>
    <property type="match status" value="1"/>
</dbReference>
<dbReference type="GO" id="GO:0008703">
    <property type="term" value="F:5-amino-6-(5-phosphoribosylamino)uracil reductase activity"/>
    <property type="evidence" value="ECO:0007669"/>
    <property type="project" value="InterPro"/>
</dbReference>
<evidence type="ECO:0000313" key="2">
    <source>
        <dbReference type="EMBL" id="GHF46908.1"/>
    </source>
</evidence>
<name>A0A7W8KFJ9_9DEIO</name>
<dbReference type="SUPFAM" id="SSF53597">
    <property type="entry name" value="Dihydrofolate reductase-like"/>
    <property type="match status" value="1"/>
</dbReference>
<dbReference type="InterPro" id="IPR050765">
    <property type="entry name" value="Riboflavin_Biosynth_HTPR"/>
</dbReference>
<comment type="caution">
    <text evidence="3">The sequence shown here is derived from an EMBL/GenBank/DDBJ whole genome shotgun (WGS) entry which is preliminary data.</text>
</comment>
<organism evidence="3 4">
    <name type="scientific">Deinococcus metalli</name>
    <dbReference type="NCBI Taxonomy" id="1141878"/>
    <lineage>
        <taxon>Bacteria</taxon>
        <taxon>Thermotogati</taxon>
        <taxon>Deinococcota</taxon>
        <taxon>Deinococci</taxon>
        <taxon>Deinococcales</taxon>
        <taxon>Deinococcaceae</taxon>
        <taxon>Deinococcus</taxon>
    </lineage>
</organism>
<evidence type="ECO:0000313" key="4">
    <source>
        <dbReference type="Proteomes" id="UP000539473"/>
    </source>
</evidence>
<gene>
    <name evidence="2" type="ORF">GCM10017781_24230</name>
    <name evidence="3" type="ORF">HNQ07_002459</name>
</gene>
<dbReference type="PANTHER" id="PTHR38011">
    <property type="entry name" value="DIHYDROFOLATE REDUCTASE FAMILY PROTEIN (AFU_ORTHOLOGUE AFUA_8G06820)"/>
    <property type="match status" value="1"/>
</dbReference>
<dbReference type="Proteomes" id="UP000539473">
    <property type="component" value="Unassembled WGS sequence"/>
</dbReference>
<dbReference type="Proteomes" id="UP000619376">
    <property type="component" value="Unassembled WGS sequence"/>
</dbReference>
<dbReference type="GO" id="GO:0009231">
    <property type="term" value="P:riboflavin biosynthetic process"/>
    <property type="evidence" value="ECO:0007669"/>
    <property type="project" value="InterPro"/>
</dbReference>
<keyword evidence="5" id="KW-1185">Reference proteome</keyword>
<dbReference type="Gene3D" id="3.40.430.10">
    <property type="entry name" value="Dihydrofolate Reductase, subunit A"/>
    <property type="match status" value="1"/>
</dbReference>
<dbReference type="InterPro" id="IPR002734">
    <property type="entry name" value="RibDG_C"/>
</dbReference>
<proteinExistence type="predicted"/>
<feature type="domain" description="Bacterial bifunctional deaminase-reductase C-terminal" evidence="1">
    <location>
        <begin position="3"/>
        <end position="170"/>
    </location>
</feature>
<reference evidence="2" key="1">
    <citation type="journal article" date="2014" name="Int. J. Syst. Evol. Microbiol.">
        <title>Complete genome of a new Firmicutes species belonging to the dominant human colonic microbiota ('Ruminococcus bicirculans') reveals two chromosomes and a selective capacity to utilize plant glucans.</title>
        <authorList>
            <consortium name="NISC Comparative Sequencing Program"/>
            <person name="Wegmann U."/>
            <person name="Louis P."/>
            <person name="Goesmann A."/>
            <person name="Henrissat B."/>
            <person name="Duncan S.H."/>
            <person name="Flint H.J."/>
        </authorList>
    </citation>
    <scope>NUCLEOTIDE SEQUENCE</scope>
    <source>
        <strain evidence="2">CGMCC 1.18437</strain>
    </source>
</reference>
<reference evidence="2" key="4">
    <citation type="submission" date="2024-05" db="EMBL/GenBank/DDBJ databases">
        <authorList>
            <person name="Sun Q."/>
            <person name="Zhou Y."/>
        </authorList>
    </citation>
    <scope>NUCLEOTIDE SEQUENCE</scope>
    <source>
        <strain evidence="2">CGMCC 1.18437</strain>
    </source>
</reference>
<dbReference type="EMBL" id="BNAJ01000005">
    <property type="protein sequence ID" value="GHF46908.1"/>
    <property type="molecule type" value="Genomic_DNA"/>
</dbReference>
<dbReference type="InterPro" id="IPR024072">
    <property type="entry name" value="DHFR-like_dom_sf"/>
</dbReference>
<sequence>MRRVIANLDSTVDGVTEQPAAWMRPRQADADARVQAMMRGTDALLLGRVTYDHLAAYWPAQPRGASWIADFVNGTPRAVVSRTLRDPAWPGTTVLPDLDGVADLRAQGQGHLVVLGSMTLLDALARAHLIDEYHLWLHPVLLGGARPVFPPGLNQSLTLLEAQPFTGGLLLLRYAPHGGTA</sequence>
<dbReference type="EMBL" id="JACHFK010000005">
    <property type="protein sequence ID" value="MBB5376995.1"/>
    <property type="molecule type" value="Genomic_DNA"/>
</dbReference>
<evidence type="ECO:0000259" key="1">
    <source>
        <dbReference type="Pfam" id="PF01872"/>
    </source>
</evidence>
<dbReference type="RefSeq" id="WP_184112112.1">
    <property type="nucleotide sequence ID" value="NZ_BNAJ01000005.1"/>
</dbReference>
<protein>
    <submittedName>
        <fullName evidence="2">Deaminase reductase</fullName>
    </submittedName>
    <submittedName>
        <fullName evidence="3">Dihydrofolate reductase</fullName>
    </submittedName>
</protein>
<accession>A0A7W8KFJ9</accession>
<dbReference type="Pfam" id="PF01872">
    <property type="entry name" value="RibD_C"/>
    <property type="match status" value="1"/>
</dbReference>